<evidence type="ECO:0000256" key="5">
    <source>
        <dbReference type="HAMAP-Rule" id="MF_03003"/>
    </source>
</evidence>
<dbReference type="GO" id="GO:0003743">
    <property type="term" value="F:translation initiation factor activity"/>
    <property type="evidence" value="ECO:0007669"/>
    <property type="project" value="UniProtKB-UniRule"/>
</dbReference>
<name>A0A0M4F2S9_DROBS</name>
<keyword evidence="1 5" id="KW-0963">Cytoplasm</keyword>
<comment type="subunit">
    <text evidence="5">Component of the eukaryotic translation initiation factor 3 (eIF-3) complex. The eIF-3 complex interacts with pix.</text>
</comment>
<keyword evidence="3" id="KW-0694">RNA-binding</keyword>
<dbReference type="PANTHER" id="PTHR12399">
    <property type="entry name" value="EUKARYOTIC TRANSLATION INITIATION FACTOR 3 SUBUNIT 7"/>
    <property type="match status" value="1"/>
</dbReference>
<evidence type="ECO:0000313" key="8">
    <source>
        <dbReference type="Proteomes" id="UP000494163"/>
    </source>
</evidence>
<sequence>MSFYAPFIKPYIEYNEFGWGPCEVPKLEVPYQPFCKSDRLGKISDWMVPVHDKKYGNKYVSSFGNNSHYAYFHDDDDATFHLVDGGNPRVFKPYQRNRYRPNLRNNTRVYGRTGRGGGNQAGAAAGTSGGGGGGGGNANAKYGKGRDQRRSYGGRRFMRSAPVRLRESSVLVRSDWVSVEEIDFPRLLKLTLPNVKEGVEVVCCGALEYYDKQCDRINVKNERPLQKIDRIINVPSTIDDPVIRRLSRSMGNVFATDDIIATLMCCTRSNYSWDIVIEKLGTKIFLDKRDNAQFDLLTVNETAQDPPQDEDGTINSPQSLSLEATLINHNFSQQVLRLGELESKHCFEEPNPFEEPGVELASVAYRYKQWQLGDDIVLIARCKLNGVMKSPAGELQYLSIRALNEWDSKAANSVEWRQKLDSQRGAVLASELRNNSCKLAKWTVEAVLAGADQLKLGYVSRVNRKDHLRHVILGMQQFKPQEFARQINLNMDNAWGVLRCLIDIIMKQPDGKYLIMKDPNKPMIRLYDIPESAFESDANDEQDTSDDRPFGK</sequence>
<evidence type="ECO:0000256" key="4">
    <source>
        <dbReference type="ARBA" id="ARBA00022917"/>
    </source>
</evidence>
<evidence type="ECO:0000256" key="3">
    <source>
        <dbReference type="ARBA" id="ARBA00022884"/>
    </source>
</evidence>
<dbReference type="STRING" id="30019.A0A0M4F2S9"/>
<dbReference type="EMBL" id="CP012526">
    <property type="protein sequence ID" value="ALC45787.1"/>
    <property type="molecule type" value="Genomic_DNA"/>
</dbReference>
<keyword evidence="2 5" id="KW-0396">Initiation factor</keyword>
<dbReference type="Pfam" id="PF05091">
    <property type="entry name" value="eIF-3_zeta"/>
    <property type="match status" value="1"/>
</dbReference>
<dbReference type="GO" id="GO:0002191">
    <property type="term" value="P:cap-dependent translational initiation"/>
    <property type="evidence" value="ECO:0007669"/>
    <property type="project" value="UniProtKB-UniRule"/>
</dbReference>
<organism evidence="7 8">
    <name type="scientific">Drosophila busckii</name>
    <name type="common">Fruit fly</name>
    <dbReference type="NCBI Taxonomy" id="30019"/>
    <lineage>
        <taxon>Eukaryota</taxon>
        <taxon>Metazoa</taxon>
        <taxon>Ecdysozoa</taxon>
        <taxon>Arthropoda</taxon>
        <taxon>Hexapoda</taxon>
        <taxon>Insecta</taxon>
        <taxon>Pterygota</taxon>
        <taxon>Neoptera</taxon>
        <taxon>Endopterygota</taxon>
        <taxon>Diptera</taxon>
        <taxon>Brachycera</taxon>
        <taxon>Muscomorpha</taxon>
        <taxon>Ephydroidea</taxon>
        <taxon>Drosophilidae</taxon>
        <taxon>Drosophila</taxon>
    </lineage>
</organism>
<dbReference type="HAMAP" id="MF_03003">
    <property type="entry name" value="eIF3d"/>
    <property type="match status" value="1"/>
</dbReference>
<dbReference type="GO" id="GO:0016282">
    <property type="term" value="C:eukaryotic 43S preinitiation complex"/>
    <property type="evidence" value="ECO:0007669"/>
    <property type="project" value="UniProtKB-UniRule"/>
</dbReference>
<dbReference type="PANTHER" id="PTHR12399:SF0">
    <property type="entry name" value="EUKARYOTIC TRANSLATION INITIATION FACTOR 3 SUBUNIT D"/>
    <property type="match status" value="1"/>
</dbReference>
<keyword evidence="8" id="KW-1185">Reference proteome</keyword>
<dbReference type="OrthoDB" id="16538at2759"/>
<dbReference type="Proteomes" id="UP000494163">
    <property type="component" value="Chromosome 3R"/>
</dbReference>
<evidence type="ECO:0000256" key="6">
    <source>
        <dbReference type="SAM" id="MobiDB-lite"/>
    </source>
</evidence>
<comment type="similarity">
    <text evidence="5">Belongs to the eIF-3 subunit D family.</text>
</comment>
<gene>
    <name evidence="5" type="primary">eIF3d</name>
    <name evidence="5" type="synonym">eIF3-S7</name>
    <name evidence="7" type="ORF">Dbus_chr3Rg537</name>
</gene>
<dbReference type="OMA" id="IEYNEFG"/>
<dbReference type="InterPro" id="IPR007783">
    <property type="entry name" value="eIF3d"/>
</dbReference>
<feature type="compositionally biased region" description="Gly residues" evidence="6">
    <location>
        <begin position="127"/>
        <end position="137"/>
    </location>
</feature>
<dbReference type="SMR" id="A0A0M4F2S9"/>
<comment type="function">
    <text evidence="5">mRNA cap-binding component of the eukaryotic translation initiation factor 3 (eIF-3) complex, which is involved in protein synthesis of a specialized repertoire of mRNAs and, together with other initiation factors, stimulates binding of mRNA and methionyl-tRNAi to the 40S ribosome. The eIF-3 complex specifically targets and initiates translation of a subset of mRNAs involved in cell proliferation. In the eIF-3 complex, eif3d specifically recognizes and binds the 7-methylguanosine cap of a subset of mRNAs.</text>
</comment>
<dbReference type="GO" id="GO:0005852">
    <property type="term" value="C:eukaryotic translation initiation factor 3 complex"/>
    <property type="evidence" value="ECO:0007669"/>
    <property type="project" value="UniProtKB-UniRule"/>
</dbReference>
<reference evidence="7 8" key="1">
    <citation type="submission" date="2015-08" db="EMBL/GenBank/DDBJ databases">
        <title>Ancestral chromatin configuration constrains chromatin evolution on differentiating sex chromosomes in Drosophila.</title>
        <authorList>
            <person name="Zhou Q."/>
            <person name="Bachtrog D."/>
        </authorList>
    </citation>
    <scope>NUCLEOTIDE SEQUENCE [LARGE SCALE GENOMIC DNA]</scope>
    <source>
        <tissue evidence="7">Whole larvae</tissue>
    </source>
</reference>
<dbReference type="GO" id="GO:0098808">
    <property type="term" value="F:mRNA cap binding"/>
    <property type="evidence" value="ECO:0007669"/>
    <property type="project" value="UniProtKB-UniRule"/>
</dbReference>
<feature type="region of interest" description="RNA gate" evidence="5">
    <location>
        <begin position="293"/>
        <end position="307"/>
    </location>
</feature>
<evidence type="ECO:0000256" key="1">
    <source>
        <dbReference type="ARBA" id="ARBA00022490"/>
    </source>
</evidence>
<dbReference type="GO" id="GO:0001732">
    <property type="term" value="P:formation of cytoplasmic translation initiation complex"/>
    <property type="evidence" value="ECO:0007669"/>
    <property type="project" value="UniProtKB-UniRule"/>
</dbReference>
<comment type="domain">
    <text evidence="5">The RNA gate region regulates mRNA cap recognition to prevent promiscuous mRNA-binding before assembly of eif3d into the full eukaryotic translation initiation factor 3 (eIF-3) complex.</text>
</comment>
<comment type="subcellular location">
    <subcellularLocation>
        <location evidence="5">Cytoplasm</location>
    </subcellularLocation>
</comment>
<evidence type="ECO:0000313" key="7">
    <source>
        <dbReference type="EMBL" id="ALC45787.1"/>
    </source>
</evidence>
<keyword evidence="4 5" id="KW-0648">Protein biosynthesis</keyword>
<protein>
    <recommendedName>
        <fullName evidence="5">Eukaryotic translation initiation factor 3 subunit D</fullName>
        <shortName evidence="5">eIF3d</shortName>
    </recommendedName>
    <alternativeName>
        <fullName evidence="5">Eukaryotic translation initiation factor 3 subunit 7</fullName>
    </alternativeName>
</protein>
<dbReference type="AlphaFoldDB" id="A0A0M4F2S9"/>
<dbReference type="PIRSF" id="PIRSF016281">
    <property type="entry name" value="EIF-3_zeta"/>
    <property type="match status" value="1"/>
</dbReference>
<dbReference type="GO" id="GO:0033290">
    <property type="term" value="C:eukaryotic 48S preinitiation complex"/>
    <property type="evidence" value="ECO:0007669"/>
    <property type="project" value="UniProtKB-UniRule"/>
</dbReference>
<proteinExistence type="inferred from homology"/>
<accession>A0A0M4F2S9</accession>
<evidence type="ECO:0000256" key="2">
    <source>
        <dbReference type="ARBA" id="ARBA00022540"/>
    </source>
</evidence>
<feature type="region of interest" description="Disordered" evidence="6">
    <location>
        <begin position="106"/>
        <end position="154"/>
    </location>
</feature>